<name>A0A2V2ZCD9_9BACI</name>
<evidence type="ECO:0000313" key="3">
    <source>
        <dbReference type="Proteomes" id="UP000247150"/>
    </source>
</evidence>
<feature type="transmembrane region" description="Helical" evidence="1">
    <location>
        <begin position="12"/>
        <end position="37"/>
    </location>
</feature>
<comment type="caution">
    <text evidence="2">The sequence shown here is derived from an EMBL/GenBank/DDBJ whole genome shotgun (WGS) entry which is preliminary data.</text>
</comment>
<keyword evidence="1" id="KW-0472">Membrane</keyword>
<evidence type="ECO:0000313" key="2">
    <source>
        <dbReference type="EMBL" id="PWW17618.1"/>
    </source>
</evidence>
<accession>A0A2V2ZCD9</accession>
<dbReference type="RefSeq" id="WP_110067712.1">
    <property type="nucleotide sequence ID" value="NZ_QGTW01000024.1"/>
</dbReference>
<sequence length="221" mass="24938">MGRLKNENGNTTLFIIGLFSVFTLMFLLIISFANVFVEKEHASSNAEQASIVASGIVLDSLEDAISEYDSWLILELGKVPDSPELIDLRPLGEKVEEEKNQLPGTLTDSEKKHKAINKVIKDELNNGNRFLRPIVNRELSYAEAAIRSQVMDNISQNNGEISQTKVYLNNENRIEVETATKYKAFKFDEYFSDSQRLVKQKGQGPSFEFAEALSWNLNISL</sequence>
<evidence type="ECO:0008006" key="4">
    <source>
        <dbReference type="Google" id="ProtNLM"/>
    </source>
</evidence>
<dbReference type="AlphaFoldDB" id="A0A2V2ZCD9"/>
<keyword evidence="1" id="KW-1133">Transmembrane helix</keyword>
<reference evidence="2 3" key="1">
    <citation type="submission" date="2018-05" db="EMBL/GenBank/DDBJ databases">
        <title>Freshwater and sediment microbial communities from various areas in North America, analyzing microbe dynamics in response to fracking.</title>
        <authorList>
            <person name="Lamendella R."/>
        </authorList>
    </citation>
    <scope>NUCLEOTIDE SEQUENCE [LARGE SCALE GENOMIC DNA]</scope>
    <source>
        <strain evidence="2 3">15_TX</strain>
    </source>
</reference>
<organism evidence="2 3">
    <name type="scientific">Cytobacillus oceanisediminis</name>
    <dbReference type="NCBI Taxonomy" id="665099"/>
    <lineage>
        <taxon>Bacteria</taxon>
        <taxon>Bacillati</taxon>
        <taxon>Bacillota</taxon>
        <taxon>Bacilli</taxon>
        <taxon>Bacillales</taxon>
        <taxon>Bacillaceae</taxon>
        <taxon>Cytobacillus</taxon>
    </lineage>
</organism>
<gene>
    <name evidence="2" type="ORF">DFO73_12420</name>
</gene>
<dbReference type="OrthoDB" id="2965951at2"/>
<keyword evidence="1" id="KW-0812">Transmembrane</keyword>
<evidence type="ECO:0000256" key="1">
    <source>
        <dbReference type="SAM" id="Phobius"/>
    </source>
</evidence>
<dbReference type="Proteomes" id="UP000247150">
    <property type="component" value="Unassembled WGS sequence"/>
</dbReference>
<proteinExistence type="predicted"/>
<protein>
    <recommendedName>
        <fullName evidence="4">Flp pilus-assembly TadE/G-like protein</fullName>
    </recommendedName>
</protein>
<dbReference type="EMBL" id="QGTW01000024">
    <property type="protein sequence ID" value="PWW17618.1"/>
    <property type="molecule type" value="Genomic_DNA"/>
</dbReference>